<sequence length="183" mass="21095">MYSFIYLLAIFGIFGLNFTYSKTFNFFQPDETLGKMEVHDHLGLRVYFFDPVKDSDVDKVVVGGQNIWAARPGQKLSKLVGFFKCMGFGLSHVSYYNDEGHSKELLLRYSHNSDFLEVVDKENFYTKLLSYANAEDKYNPEIPSHPVLDELENMLKPKDKEAPKDTVDEKHEAEVPVEEHAEL</sequence>
<dbReference type="eggNOG" id="ENOG502QXNG">
    <property type="taxonomic scope" value="Eukaryota"/>
</dbReference>
<accession>Q4UCS6</accession>
<protein>
    <submittedName>
        <fullName evidence="2">Uncharacterized protein</fullName>
    </submittedName>
</protein>
<dbReference type="EMBL" id="CR940352">
    <property type="protein sequence ID" value="CAI75375.1"/>
    <property type="molecule type" value="Genomic_DNA"/>
</dbReference>
<dbReference type="Proteomes" id="UP000001950">
    <property type="component" value="Chromosome 3"/>
</dbReference>
<dbReference type="OMA" id="FFRCMGF"/>
<evidence type="ECO:0000313" key="3">
    <source>
        <dbReference type="Proteomes" id="UP000001950"/>
    </source>
</evidence>
<dbReference type="RefSeq" id="XP_954851.1">
    <property type="nucleotide sequence ID" value="XM_949758.1"/>
</dbReference>
<name>Q4UCS6_THEAN</name>
<organism evidence="2 3">
    <name type="scientific">Theileria annulata</name>
    <dbReference type="NCBI Taxonomy" id="5874"/>
    <lineage>
        <taxon>Eukaryota</taxon>
        <taxon>Sar</taxon>
        <taxon>Alveolata</taxon>
        <taxon>Apicomplexa</taxon>
        <taxon>Aconoidasida</taxon>
        <taxon>Piroplasmida</taxon>
        <taxon>Theileriidae</taxon>
        <taxon>Theileria</taxon>
    </lineage>
</organism>
<dbReference type="VEuPathDB" id="PiroplasmaDB:TA05390"/>
<evidence type="ECO:0000313" key="2">
    <source>
        <dbReference type="EMBL" id="CAI75375.1"/>
    </source>
</evidence>
<reference evidence="2 3" key="1">
    <citation type="journal article" date="2005" name="Science">
        <title>Genome of the host-cell transforming parasite Theileria annulata compared with T. parva.</title>
        <authorList>
            <person name="Pain A."/>
            <person name="Renauld H."/>
            <person name="Berriman M."/>
            <person name="Murphy L."/>
            <person name="Yeats C.A."/>
            <person name="Weir W."/>
            <person name="Kerhornou A."/>
            <person name="Aslett M."/>
            <person name="Bishop R."/>
            <person name="Bouchier C."/>
            <person name="Cochet M."/>
            <person name="Coulson R.M.R."/>
            <person name="Cronin A."/>
            <person name="de Villiers E.P."/>
            <person name="Fraser A."/>
            <person name="Fosker N."/>
            <person name="Gardner M."/>
            <person name="Goble A."/>
            <person name="Griffiths-Jones S."/>
            <person name="Harris D.E."/>
            <person name="Katzer F."/>
            <person name="Larke N."/>
            <person name="Lord A."/>
            <person name="Maser P."/>
            <person name="McKellar S."/>
            <person name="Mooney P."/>
            <person name="Morton F."/>
            <person name="Nene V."/>
            <person name="O'Neil S."/>
            <person name="Price C."/>
            <person name="Quail M.A."/>
            <person name="Rabbinowitsch E."/>
            <person name="Rawlings N.D."/>
            <person name="Rutter S."/>
            <person name="Saunders D."/>
            <person name="Seeger K."/>
            <person name="Shah T."/>
            <person name="Squares R."/>
            <person name="Squares S."/>
            <person name="Tivey A."/>
            <person name="Walker A.R."/>
            <person name="Woodward J."/>
            <person name="Dobbelaere D.A.E."/>
            <person name="Langsley G."/>
            <person name="Rajandream M.A."/>
            <person name="McKeever D."/>
            <person name="Shiels B."/>
            <person name="Tait A."/>
            <person name="Barrell B.G."/>
            <person name="Hall N."/>
        </authorList>
    </citation>
    <scope>NUCLEOTIDE SEQUENCE [LARGE SCALE GENOMIC DNA]</scope>
    <source>
        <strain evidence="3">Ankara</strain>
    </source>
</reference>
<gene>
    <name evidence="2" type="ORF">TA05390</name>
</gene>
<keyword evidence="3" id="KW-1185">Reference proteome</keyword>
<proteinExistence type="predicted"/>
<dbReference type="InParanoid" id="Q4UCS6"/>
<dbReference type="AlphaFoldDB" id="Q4UCS6"/>
<evidence type="ECO:0000256" key="1">
    <source>
        <dbReference type="SAM" id="MobiDB-lite"/>
    </source>
</evidence>
<feature type="region of interest" description="Disordered" evidence="1">
    <location>
        <begin position="155"/>
        <end position="183"/>
    </location>
</feature>
<dbReference type="KEGG" id="tan:TA05390"/>
<dbReference type="GeneID" id="3865108"/>
<dbReference type="OrthoDB" id="361669at2759"/>